<organism evidence="7 8">
    <name type="scientific">Ambispora leptoticha</name>
    <dbReference type="NCBI Taxonomy" id="144679"/>
    <lineage>
        <taxon>Eukaryota</taxon>
        <taxon>Fungi</taxon>
        <taxon>Fungi incertae sedis</taxon>
        <taxon>Mucoromycota</taxon>
        <taxon>Glomeromycotina</taxon>
        <taxon>Glomeromycetes</taxon>
        <taxon>Archaeosporales</taxon>
        <taxon>Ambisporaceae</taxon>
        <taxon>Ambispora</taxon>
    </lineage>
</organism>
<evidence type="ECO:0000259" key="6">
    <source>
        <dbReference type="PROSITE" id="PS50011"/>
    </source>
</evidence>
<dbReference type="GO" id="GO:0005524">
    <property type="term" value="F:ATP binding"/>
    <property type="evidence" value="ECO:0007669"/>
    <property type="project" value="UniProtKB-UniRule"/>
</dbReference>
<feature type="compositionally biased region" description="Basic and acidic residues" evidence="5">
    <location>
        <begin position="747"/>
        <end position="756"/>
    </location>
</feature>
<evidence type="ECO:0000256" key="5">
    <source>
        <dbReference type="SAM" id="MobiDB-lite"/>
    </source>
</evidence>
<evidence type="ECO:0000256" key="2">
    <source>
        <dbReference type="ARBA" id="ARBA00022741"/>
    </source>
</evidence>
<feature type="compositionally biased region" description="Basic and acidic residues" evidence="5">
    <location>
        <begin position="540"/>
        <end position="555"/>
    </location>
</feature>
<feature type="compositionally biased region" description="Low complexity" evidence="5">
    <location>
        <begin position="705"/>
        <end position="722"/>
    </location>
</feature>
<gene>
    <name evidence="7" type="ORF">ALEPTO_LOCUS6546</name>
</gene>
<dbReference type="InterPro" id="IPR000719">
    <property type="entry name" value="Prot_kinase_dom"/>
</dbReference>
<dbReference type="PROSITE" id="PS00107">
    <property type="entry name" value="PROTEIN_KINASE_ATP"/>
    <property type="match status" value="1"/>
</dbReference>
<dbReference type="SUPFAM" id="SSF56112">
    <property type="entry name" value="Protein kinase-like (PK-like)"/>
    <property type="match status" value="1"/>
</dbReference>
<evidence type="ECO:0000256" key="4">
    <source>
        <dbReference type="PROSITE-ProRule" id="PRU10141"/>
    </source>
</evidence>
<dbReference type="Proteomes" id="UP000789508">
    <property type="component" value="Unassembled WGS sequence"/>
</dbReference>
<dbReference type="OrthoDB" id="5979581at2759"/>
<dbReference type="Pfam" id="PF00069">
    <property type="entry name" value="Pkinase"/>
    <property type="match status" value="1"/>
</dbReference>
<evidence type="ECO:0000313" key="7">
    <source>
        <dbReference type="EMBL" id="CAG8565203.1"/>
    </source>
</evidence>
<protein>
    <recommendedName>
        <fullName evidence="1">non-specific serine/threonine protein kinase</fullName>
        <ecNumber evidence="1">2.7.11.1</ecNumber>
    </recommendedName>
</protein>
<dbReference type="CDD" id="cd14016">
    <property type="entry name" value="STKc_CK1"/>
    <property type="match status" value="1"/>
</dbReference>
<dbReference type="InterPro" id="IPR008271">
    <property type="entry name" value="Ser/Thr_kinase_AS"/>
</dbReference>
<feature type="compositionally biased region" description="Low complexity" evidence="5">
    <location>
        <begin position="471"/>
        <end position="483"/>
    </location>
</feature>
<sequence length="756" mass="86638">MVNVIIGGTWLVQEKIGEGSFGEVFRVLHNVTGKDYAAKREPIDTLDNTHLENEVEFLNLLKQYDFVPKCQWFGIYGVYKVCVMDLLGPTLKQVRATFDKLPVPIVSDLAIQMVTIMEKVHSHGIVYRDVKPDNFLLEREFKLPVTSKLSDNESDEEETNSQPADAQILYQRKHTVSIIDFGLSTYYRDPITGEHISGQYVKYKTGTARYASINIHKGKVHTRRDDLESLGYLFIDLLKGRLPWSGLKARNAQEGWKKMKDWKQELSLEELCKDLPRGFMTFLQYTRSLRFAEDPDYNYLRDVLSETTGSGSEAEIVTSYTKSPTSSWRIKNREENSGYNSRTIHIGRNAINGFPVNGNHPNGRDHDKGFKRPDTIQSPSYFEQRRNTLNGHDQDTVPSTPMHEINFLNNAELEWGSDPSMDNVQQSLDDEQALVSKMNKWHWNVKHSKISWKESERKINGLVDSQNRRLSLPNPNPKNNSPHSSDEDQKISSYDNRKNHHRTEKIQSDGAGADEKFNLGPRRSIPNIRSNSLLSSQYPKRSEPNLRDAARKQTKPEPSSVIQRTMGHRQELEASSSNNQSPKKSSPLASPSNMSRNGEFKSNSPPESKFYSMNERHSEQDIKYSPQDVRYSPQDARFNIQDTRYSIQDARFNSQDARYSTKSLIINGREAKTNRGRSMTFSHQTLPPQDVRLQQAKVSHVTFAKNSKSNRTTNTFNNNGNGTRRKSFNFPQNGNERVPRGRSYTMSEREVQKAAL</sequence>
<keyword evidence="8" id="KW-1185">Reference proteome</keyword>
<dbReference type="AlphaFoldDB" id="A0A9N9FYN4"/>
<feature type="compositionally biased region" description="Low complexity" evidence="5">
    <location>
        <begin position="575"/>
        <end position="592"/>
    </location>
</feature>
<dbReference type="EMBL" id="CAJVPS010002313">
    <property type="protein sequence ID" value="CAG8565203.1"/>
    <property type="molecule type" value="Genomic_DNA"/>
</dbReference>
<dbReference type="InterPro" id="IPR050235">
    <property type="entry name" value="CK1_Ser-Thr_kinase"/>
</dbReference>
<dbReference type="InterPro" id="IPR017441">
    <property type="entry name" value="Protein_kinase_ATP_BS"/>
</dbReference>
<dbReference type="GO" id="GO:0004674">
    <property type="term" value="F:protein serine/threonine kinase activity"/>
    <property type="evidence" value="ECO:0007669"/>
    <property type="project" value="UniProtKB-EC"/>
</dbReference>
<dbReference type="SMART" id="SM00220">
    <property type="entry name" value="S_TKc"/>
    <property type="match status" value="1"/>
</dbReference>
<dbReference type="InterPro" id="IPR011009">
    <property type="entry name" value="Kinase-like_dom_sf"/>
</dbReference>
<keyword evidence="2 4" id="KW-0547">Nucleotide-binding</keyword>
<feature type="binding site" evidence="4">
    <location>
        <position position="39"/>
    </location>
    <ligand>
        <name>ATP</name>
        <dbReference type="ChEBI" id="CHEBI:30616"/>
    </ligand>
</feature>
<evidence type="ECO:0000256" key="1">
    <source>
        <dbReference type="ARBA" id="ARBA00012513"/>
    </source>
</evidence>
<keyword evidence="3 4" id="KW-0067">ATP-binding</keyword>
<dbReference type="PROSITE" id="PS50011">
    <property type="entry name" value="PROTEIN_KINASE_DOM"/>
    <property type="match status" value="1"/>
</dbReference>
<feature type="compositionally biased region" description="Polar residues" evidence="5">
    <location>
        <begin position="593"/>
        <end position="606"/>
    </location>
</feature>
<dbReference type="PROSITE" id="PS00108">
    <property type="entry name" value="PROTEIN_KINASE_ST"/>
    <property type="match status" value="1"/>
</dbReference>
<dbReference type="Gene3D" id="1.10.510.10">
    <property type="entry name" value="Transferase(Phosphotransferase) domain 1"/>
    <property type="match status" value="1"/>
</dbReference>
<feature type="compositionally biased region" description="Basic and acidic residues" evidence="5">
    <location>
        <begin position="362"/>
        <end position="374"/>
    </location>
</feature>
<evidence type="ECO:0000256" key="3">
    <source>
        <dbReference type="ARBA" id="ARBA00022840"/>
    </source>
</evidence>
<comment type="caution">
    <text evidence="7">The sequence shown here is derived from an EMBL/GenBank/DDBJ whole genome shotgun (WGS) entry which is preliminary data.</text>
</comment>
<reference evidence="7" key="1">
    <citation type="submission" date="2021-06" db="EMBL/GenBank/DDBJ databases">
        <authorList>
            <person name="Kallberg Y."/>
            <person name="Tangrot J."/>
            <person name="Rosling A."/>
        </authorList>
    </citation>
    <scope>NUCLEOTIDE SEQUENCE</scope>
    <source>
        <strain evidence="7">FL130A</strain>
    </source>
</reference>
<dbReference type="PANTHER" id="PTHR11909">
    <property type="entry name" value="CASEIN KINASE-RELATED"/>
    <property type="match status" value="1"/>
</dbReference>
<feature type="domain" description="Protein kinase" evidence="6">
    <location>
        <begin position="10"/>
        <end position="300"/>
    </location>
</feature>
<proteinExistence type="predicted"/>
<feature type="compositionally biased region" description="Polar residues" evidence="5">
    <location>
        <begin position="527"/>
        <end position="539"/>
    </location>
</feature>
<evidence type="ECO:0000313" key="8">
    <source>
        <dbReference type="Proteomes" id="UP000789508"/>
    </source>
</evidence>
<accession>A0A9N9FYN4</accession>
<name>A0A9N9FYN4_9GLOM</name>
<feature type="region of interest" description="Disordered" evidence="5">
    <location>
        <begin position="463"/>
        <end position="630"/>
    </location>
</feature>
<feature type="region of interest" description="Disordered" evidence="5">
    <location>
        <begin position="350"/>
        <end position="378"/>
    </location>
</feature>
<feature type="region of interest" description="Disordered" evidence="5">
    <location>
        <begin position="702"/>
        <end position="756"/>
    </location>
</feature>
<dbReference type="EC" id="2.7.11.1" evidence="1"/>